<dbReference type="Gene3D" id="2.130.10.10">
    <property type="entry name" value="YVTN repeat-like/Quinoprotein amine dehydrogenase"/>
    <property type="match status" value="1"/>
</dbReference>
<dbReference type="InterPro" id="IPR050358">
    <property type="entry name" value="RSE1/DDB1/CFT1"/>
</dbReference>
<gene>
    <name evidence="4" type="ORF">K489DRAFT_317265</name>
</gene>
<organism evidence="4">
    <name type="scientific">Dissoconium aciculare CBS 342.82</name>
    <dbReference type="NCBI Taxonomy" id="1314786"/>
    <lineage>
        <taxon>Eukaryota</taxon>
        <taxon>Fungi</taxon>
        <taxon>Dikarya</taxon>
        <taxon>Ascomycota</taxon>
        <taxon>Pezizomycotina</taxon>
        <taxon>Dothideomycetes</taxon>
        <taxon>Dothideomycetidae</taxon>
        <taxon>Mycosphaerellales</taxon>
        <taxon>Dissoconiaceae</taxon>
        <taxon>Dissoconium</taxon>
    </lineage>
</organism>
<dbReference type="Proteomes" id="UP000504637">
    <property type="component" value="Unplaced"/>
</dbReference>
<dbReference type="InterPro" id="IPR018846">
    <property type="entry name" value="Beta-prop_RSE1/DDB1/CPSF1_1st"/>
</dbReference>
<name>A0A6J3M7U5_9PEZI</name>
<feature type="region of interest" description="Disordered" evidence="1">
    <location>
        <begin position="1171"/>
        <end position="1200"/>
    </location>
</feature>
<reference evidence="4" key="3">
    <citation type="submission" date="2025-08" db="UniProtKB">
        <authorList>
            <consortium name="RefSeq"/>
        </authorList>
    </citation>
    <scope>IDENTIFICATION</scope>
    <source>
        <strain evidence="4">CBS 342.82</strain>
    </source>
</reference>
<evidence type="ECO:0000256" key="1">
    <source>
        <dbReference type="SAM" id="MobiDB-lite"/>
    </source>
</evidence>
<protein>
    <recommendedName>
        <fullName evidence="2">RSE1/DDB1/CPSF1 first beta-propeller domain-containing protein</fullName>
    </recommendedName>
</protein>
<reference evidence="4" key="1">
    <citation type="submission" date="2020-01" db="EMBL/GenBank/DDBJ databases">
        <authorList>
            <consortium name="DOE Joint Genome Institute"/>
            <person name="Haridas S."/>
            <person name="Albert R."/>
            <person name="Binder M."/>
            <person name="Bloem J."/>
            <person name="Labutti K."/>
            <person name="Salamov A."/>
            <person name="Andreopoulos B."/>
            <person name="Baker S.E."/>
            <person name="Barry K."/>
            <person name="Bills G."/>
            <person name="Bluhm B.H."/>
            <person name="Cannon C."/>
            <person name="Castanera R."/>
            <person name="Culley D.E."/>
            <person name="Daum C."/>
            <person name="Ezra D."/>
            <person name="Gonzalez J.B."/>
            <person name="Henrissat B."/>
            <person name="Kuo A."/>
            <person name="Liang C."/>
            <person name="Lipzen A."/>
            <person name="Lutzoni F."/>
            <person name="Magnuson J."/>
            <person name="Mondo S."/>
            <person name="Nolan M."/>
            <person name="Ohm R."/>
            <person name="Pangilinan J."/>
            <person name="Park H.-J."/>
            <person name="Ramirez L."/>
            <person name="Alfaro M."/>
            <person name="Sun H."/>
            <person name="Tritt A."/>
            <person name="Yoshinaga Y."/>
            <person name="Zwiers L.-H."/>
            <person name="Turgeon B.G."/>
            <person name="Goodwin S.B."/>
            <person name="Spatafora J.W."/>
            <person name="Crous P.W."/>
            <person name="Grigoriev I.V."/>
        </authorList>
    </citation>
    <scope>NUCLEOTIDE SEQUENCE</scope>
    <source>
        <strain evidence="4">CBS 342.82</strain>
    </source>
</reference>
<evidence type="ECO:0000259" key="2">
    <source>
        <dbReference type="Pfam" id="PF10433"/>
    </source>
</evidence>
<sequence>MASAAEYSAVGIYTRTVARSPVIRWIFNARIRSSKYEDVVFVGEDFVQVKQLSGNCNLIDITIKHDFDARIRAASILDVDSVSQDKAPFVKQELDSADCPLHILVLTLDSNDLVFLHVKENADQSKRFIHTARSIPAFARTIMQPGAHLAIDRRSRAVAIAALECELILYSIKPRGILREDLQKHDVCDPILTEKPLAISGVIQAIDFLFSPNANDEHVILILLVVDEHRTKAMWVDWHATAGPHHAQVHPGQVLDLDLSLPLFLVPIADTDFLLASGDKITHWKNLLSGFAISETLNLTTESPAYPGSSANLPLWTNWSRPQHSNRSNPGSDRIYMLREDGLLFLAECRAAALPRLLFVADLGLHHGYALGSHENSHDRDIIVAGGDMTAGLVACVERREMSLHDITDGNFGAAIEITEHVQNWATVTDMVATGHRRTGQEEARYAESLLVTSGRNPFGSITELRKGLEARLLAFTEMNDLKTFTDIWALPDTSGSITIVLSSPSGTKFLAIAPDENLEEVADSSVYDTEHRTFAIDLLPDGWVAQVTAQKLCVSNKSTSASWKRDIVANQQVLIAAAFERRTSALITVIRGPEQYEVRCTCLKSLWNGQSDPTSSITLGFEPIGVVATTFGTSLVTCVSSADGNIIVFVFADTLAQPISYSAQIPASDDQVDTCDSLAVFRRPRSMNQGPELLLVCGLRDGRIVTFNLEPGSSSVLCYAETIHLGYSTVKISPVPSDETTAIAVSGRVLCLIRWDSNHRQLLVTENIWITDRNRPEFAQSSIVACAQAPSSEHTDSHPYSDTLIMLSDDSLLIATIDQTVKTVPRQMQLIGTPFRLLYAESIRSLVVASLRSTVDDRRRTRQVWPVLEFIPRRSPNVSYYHDMQPGEMIRTIIEWPYRFDGDKMYSHILVGGSYQRRNGGRRGRITFLKPIIRNWIVEGVKIARKNIYDHEVTALAMFDSVTYVACAGTKVYLERFVDETRTWDRLCPPFQLASPGVFLSVEPHADSAPIIVITTSMDSVIMLRLQICEPVLGESPTFSLECVGVAPQAESSLSHLAIPTSTADELGLRNVKITLLSTKYRKIVGLACPIGSPFHNGRILFDAYLPQSITRMIRSPPSARKALPPGGIVGDRMVGCSADGSITGLVILQAQIWSRLFWLQRLCEWSDELSPHSHRSPRYSTSTADKAGQSDRPLPASLSNHSHLAMLRTPTSKPSDMHIDGDVISRVLRPGGAEAIRRVIDALSLVPDAIGLWLSQHKEEELVAIDSLIRLVRQFEAWI</sequence>
<keyword evidence="3" id="KW-1185">Reference proteome</keyword>
<dbReference type="GeneID" id="54359024"/>
<accession>A0A6J3M7U5</accession>
<reference evidence="4" key="2">
    <citation type="submission" date="2020-04" db="EMBL/GenBank/DDBJ databases">
        <authorList>
            <consortium name="NCBI Genome Project"/>
        </authorList>
    </citation>
    <scope>NUCLEOTIDE SEQUENCE</scope>
    <source>
        <strain evidence="4">CBS 342.82</strain>
    </source>
</reference>
<evidence type="ECO:0000313" key="3">
    <source>
        <dbReference type="Proteomes" id="UP000504637"/>
    </source>
</evidence>
<dbReference type="RefSeq" id="XP_033460675.1">
    <property type="nucleotide sequence ID" value="XM_033601224.1"/>
</dbReference>
<proteinExistence type="predicted"/>
<dbReference type="Pfam" id="PF10433">
    <property type="entry name" value="Beta-prop_RSE1_1st"/>
    <property type="match status" value="1"/>
</dbReference>
<dbReference type="OrthoDB" id="20774at2759"/>
<dbReference type="InterPro" id="IPR015943">
    <property type="entry name" value="WD40/YVTN_repeat-like_dom_sf"/>
</dbReference>
<dbReference type="PANTHER" id="PTHR10644">
    <property type="entry name" value="DNA REPAIR/RNA PROCESSING CPSF FAMILY"/>
    <property type="match status" value="1"/>
</dbReference>
<evidence type="ECO:0000313" key="4">
    <source>
        <dbReference type="RefSeq" id="XP_033460675.1"/>
    </source>
</evidence>
<feature type="domain" description="RSE1/DDB1/CPSF1 first beta-propeller" evidence="2">
    <location>
        <begin position="22"/>
        <end position="346"/>
    </location>
</feature>